<gene>
    <name evidence="1" type="ORF">AVEN_81343_1</name>
</gene>
<name>A0A4Y2B5S9_ARAVE</name>
<evidence type="ECO:0000313" key="1">
    <source>
        <dbReference type="EMBL" id="GBL87731.1"/>
    </source>
</evidence>
<dbReference type="EMBL" id="BGPR01000055">
    <property type="protein sequence ID" value="GBL87731.1"/>
    <property type="molecule type" value="Genomic_DNA"/>
</dbReference>
<reference evidence="1 2" key="1">
    <citation type="journal article" date="2019" name="Sci. Rep.">
        <title>Orb-weaving spider Araneus ventricosus genome elucidates the spidroin gene catalogue.</title>
        <authorList>
            <person name="Kono N."/>
            <person name="Nakamura H."/>
            <person name="Ohtoshi R."/>
            <person name="Moran D.A.P."/>
            <person name="Shinohara A."/>
            <person name="Yoshida Y."/>
            <person name="Fujiwara M."/>
            <person name="Mori M."/>
            <person name="Tomita M."/>
            <person name="Arakawa K."/>
        </authorList>
    </citation>
    <scope>NUCLEOTIDE SEQUENCE [LARGE SCALE GENOMIC DNA]</scope>
</reference>
<evidence type="ECO:0000313" key="2">
    <source>
        <dbReference type="Proteomes" id="UP000499080"/>
    </source>
</evidence>
<dbReference type="AlphaFoldDB" id="A0A4Y2B5S9"/>
<protein>
    <submittedName>
        <fullName evidence="1">Uncharacterized protein</fullName>
    </submittedName>
</protein>
<keyword evidence="2" id="KW-1185">Reference proteome</keyword>
<sequence length="163" mass="18519">MEHNHPILGKLSARILSFPKKTVIPSPLTLPHNPSKISTRLSPTTRKSLERLRAKSLTIAKCHNWRERSHSPDVYWRRRHTPFQINGRAQKLKRKEGRNSDLSITSGFPSRIWKAGNPITSTNDRLTAEKTPLLAIKANCEDFAAMADRLGDRTHHPLCALCM</sequence>
<accession>A0A4Y2B5S9</accession>
<proteinExistence type="predicted"/>
<organism evidence="1 2">
    <name type="scientific">Araneus ventricosus</name>
    <name type="common">Orbweaver spider</name>
    <name type="synonym">Epeira ventricosa</name>
    <dbReference type="NCBI Taxonomy" id="182803"/>
    <lineage>
        <taxon>Eukaryota</taxon>
        <taxon>Metazoa</taxon>
        <taxon>Ecdysozoa</taxon>
        <taxon>Arthropoda</taxon>
        <taxon>Chelicerata</taxon>
        <taxon>Arachnida</taxon>
        <taxon>Araneae</taxon>
        <taxon>Araneomorphae</taxon>
        <taxon>Entelegynae</taxon>
        <taxon>Araneoidea</taxon>
        <taxon>Araneidae</taxon>
        <taxon>Araneus</taxon>
    </lineage>
</organism>
<dbReference type="Proteomes" id="UP000499080">
    <property type="component" value="Unassembled WGS sequence"/>
</dbReference>
<comment type="caution">
    <text evidence="1">The sequence shown here is derived from an EMBL/GenBank/DDBJ whole genome shotgun (WGS) entry which is preliminary data.</text>
</comment>